<name>A0A7G9WDZ2_9FIRM</name>
<proteinExistence type="predicted"/>
<evidence type="ECO:0000313" key="1">
    <source>
        <dbReference type="EMBL" id="QNO16904.1"/>
    </source>
</evidence>
<keyword evidence="2" id="KW-1185">Reference proteome</keyword>
<dbReference type="EMBL" id="CP060696">
    <property type="protein sequence ID" value="QNO16904.1"/>
    <property type="molecule type" value="Genomic_DNA"/>
</dbReference>
<evidence type="ECO:0000313" key="2">
    <source>
        <dbReference type="Proteomes" id="UP000516046"/>
    </source>
</evidence>
<dbReference type="RefSeq" id="WP_212505971.1">
    <property type="nucleotide sequence ID" value="NZ_CP060696.1"/>
</dbReference>
<dbReference type="KEGG" id="caml:H6X83_07955"/>
<accession>A0A7G9WDZ2</accession>
<dbReference type="AlphaFoldDB" id="A0A7G9WDZ2"/>
<reference evidence="1 2" key="1">
    <citation type="submission" date="2020-08" db="EMBL/GenBank/DDBJ databases">
        <authorList>
            <person name="Ren C."/>
            <person name="Gu Y."/>
            <person name="Xu Y."/>
        </authorList>
    </citation>
    <scope>NUCLEOTIDE SEQUENCE [LARGE SCALE GENOMIC DNA]</scope>
    <source>
        <strain evidence="1 2">LBM18003</strain>
    </source>
</reference>
<evidence type="ECO:0008006" key="3">
    <source>
        <dbReference type="Google" id="ProtNLM"/>
    </source>
</evidence>
<sequence length="73" mass="7572">MSHTYLTANVYCRRLFGSKVYKLALSAATGCPNRDGTVGVGGCVFCSAGGSGDFAASAALPVSRQIEEADTRH</sequence>
<dbReference type="Proteomes" id="UP000516046">
    <property type="component" value="Chromosome"/>
</dbReference>
<organism evidence="1 2">
    <name type="scientific">Caproicibacterium amylolyticum</name>
    <dbReference type="NCBI Taxonomy" id="2766537"/>
    <lineage>
        <taxon>Bacteria</taxon>
        <taxon>Bacillati</taxon>
        <taxon>Bacillota</taxon>
        <taxon>Clostridia</taxon>
        <taxon>Eubacteriales</taxon>
        <taxon>Oscillospiraceae</taxon>
        <taxon>Caproicibacterium</taxon>
    </lineage>
</organism>
<protein>
    <recommendedName>
        <fullName evidence="3">Radical SAM protein</fullName>
    </recommendedName>
</protein>
<gene>
    <name evidence="1" type="ORF">H6X83_07955</name>
</gene>